<gene>
    <name evidence="5" type="ORF">EH243_15720</name>
</gene>
<protein>
    <submittedName>
        <fullName evidence="5">Electron transfer flavoprotein subunit beta</fullName>
    </submittedName>
</protein>
<dbReference type="PANTHER" id="PTHR21294:SF8">
    <property type="entry name" value="ELECTRON TRANSFER FLAVOPROTEIN SUBUNIT BETA"/>
    <property type="match status" value="1"/>
</dbReference>
<organism evidence="5 6">
    <name type="scientific">Amphritea opalescens</name>
    <dbReference type="NCBI Taxonomy" id="2490544"/>
    <lineage>
        <taxon>Bacteria</taxon>
        <taxon>Pseudomonadati</taxon>
        <taxon>Pseudomonadota</taxon>
        <taxon>Gammaproteobacteria</taxon>
        <taxon>Oceanospirillales</taxon>
        <taxon>Oceanospirillaceae</taxon>
        <taxon>Amphritea</taxon>
    </lineage>
</organism>
<dbReference type="InterPro" id="IPR014730">
    <property type="entry name" value="ETF_a/b_N"/>
</dbReference>
<dbReference type="OrthoDB" id="5598152at2"/>
<dbReference type="SMART" id="SM00893">
    <property type="entry name" value="ETF"/>
    <property type="match status" value="1"/>
</dbReference>
<evidence type="ECO:0000313" key="5">
    <source>
        <dbReference type="EMBL" id="RTE64691.1"/>
    </source>
</evidence>
<accession>A0A430KMH5</accession>
<dbReference type="SUPFAM" id="SSF52402">
    <property type="entry name" value="Adenine nucleotide alpha hydrolases-like"/>
    <property type="match status" value="1"/>
</dbReference>
<feature type="domain" description="Electron transfer flavoprotein alpha/beta-subunit N-terminal" evidence="4">
    <location>
        <begin position="19"/>
        <end position="203"/>
    </location>
</feature>
<dbReference type="GO" id="GO:0009055">
    <property type="term" value="F:electron transfer activity"/>
    <property type="evidence" value="ECO:0007669"/>
    <property type="project" value="InterPro"/>
</dbReference>
<dbReference type="RefSeq" id="WP_126159621.1">
    <property type="nucleotide sequence ID" value="NZ_RQXW01000018.1"/>
</dbReference>
<sequence>MQPNSLQLENLKIVTLVSVGKHPQSGRVRRADQDSRAVELGLTLAAQNPDGLMVLHAGDPAEPGLRSYAGMGLAAINVLQLDPAADAVAPLGEQLQQSGADIVLTGVRAESGEGSGMLPYQLAEKLGWPIVSRVADIVSVNEGVAEVLQALPRGQRRALKVRLPFIASIDTAAPAARQSAFGPAQRAAMTVTVVEAETDTVRQSWDEAVARKRPKRLKVIKAKTAAERFKAATAKSQSEGGRIMKKEAPEEQAQAIVDLLIEEGVLR</sequence>
<evidence type="ECO:0000256" key="2">
    <source>
        <dbReference type="ARBA" id="ARBA00022448"/>
    </source>
</evidence>
<dbReference type="InterPro" id="IPR012255">
    <property type="entry name" value="ETF_b"/>
</dbReference>
<keyword evidence="3" id="KW-0249">Electron transport</keyword>
<evidence type="ECO:0000256" key="1">
    <source>
        <dbReference type="ARBA" id="ARBA00007557"/>
    </source>
</evidence>
<reference evidence="5 6" key="1">
    <citation type="submission" date="2018-11" db="EMBL/GenBank/DDBJ databases">
        <title>The draft genome sequence of Amphritea opalescens ANRC-JH13T.</title>
        <authorList>
            <person name="Fang Z."/>
            <person name="Zhang Y."/>
            <person name="Han X."/>
        </authorList>
    </citation>
    <scope>NUCLEOTIDE SEQUENCE [LARGE SCALE GENOMIC DNA]</scope>
    <source>
        <strain evidence="5 6">ANRC-JH13</strain>
    </source>
</reference>
<dbReference type="PANTHER" id="PTHR21294">
    <property type="entry name" value="ELECTRON TRANSFER FLAVOPROTEIN BETA-SUBUNIT"/>
    <property type="match status" value="1"/>
</dbReference>
<dbReference type="Gene3D" id="3.40.50.620">
    <property type="entry name" value="HUPs"/>
    <property type="match status" value="1"/>
</dbReference>
<evidence type="ECO:0000313" key="6">
    <source>
        <dbReference type="Proteomes" id="UP000283087"/>
    </source>
</evidence>
<evidence type="ECO:0000259" key="4">
    <source>
        <dbReference type="SMART" id="SM00893"/>
    </source>
</evidence>
<dbReference type="Pfam" id="PF01012">
    <property type="entry name" value="ETF"/>
    <property type="match status" value="1"/>
</dbReference>
<evidence type="ECO:0000256" key="3">
    <source>
        <dbReference type="ARBA" id="ARBA00022982"/>
    </source>
</evidence>
<dbReference type="AlphaFoldDB" id="A0A430KMH5"/>
<keyword evidence="2" id="KW-0813">Transport</keyword>
<name>A0A430KMH5_9GAMM</name>
<dbReference type="Proteomes" id="UP000283087">
    <property type="component" value="Unassembled WGS sequence"/>
</dbReference>
<proteinExistence type="inferred from homology"/>
<dbReference type="InterPro" id="IPR014729">
    <property type="entry name" value="Rossmann-like_a/b/a_fold"/>
</dbReference>
<comment type="similarity">
    <text evidence="1">Belongs to the ETF beta-subunit/FixA family.</text>
</comment>
<keyword evidence="6" id="KW-1185">Reference proteome</keyword>
<comment type="caution">
    <text evidence="5">The sequence shown here is derived from an EMBL/GenBank/DDBJ whole genome shotgun (WGS) entry which is preliminary data.</text>
</comment>
<dbReference type="EMBL" id="RQXW01000018">
    <property type="protein sequence ID" value="RTE64691.1"/>
    <property type="molecule type" value="Genomic_DNA"/>
</dbReference>